<dbReference type="InterPro" id="IPR025326">
    <property type="entry name" value="DUF4232"/>
</dbReference>
<feature type="region of interest" description="Disordered" evidence="1">
    <location>
        <begin position="30"/>
        <end position="66"/>
    </location>
</feature>
<dbReference type="KEGG" id="amog:QRX60_41770"/>
<proteinExistence type="predicted"/>
<feature type="domain" description="DUF4232" evidence="3">
    <location>
        <begin position="73"/>
        <end position="208"/>
    </location>
</feature>
<feature type="signal peptide" evidence="2">
    <location>
        <begin position="1"/>
        <end position="31"/>
    </location>
</feature>
<evidence type="ECO:0000256" key="2">
    <source>
        <dbReference type="SAM" id="SignalP"/>
    </source>
</evidence>
<dbReference type="PROSITE" id="PS51257">
    <property type="entry name" value="PROKAR_LIPOPROTEIN"/>
    <property type="match status" value="1"/>
</dbReference>
<reference evidence="4 5" key="1">
    <citation type="submission" date="2023-06" db="EMBL/GenBank/DDBJ databases">
        <authorList>
            <person name="Oyuntsetseg B."/>
            <person name="Kim S.B."/>
        </authorList>
    </citation>
    <scope>NUCLEOTIDE SEQUENCE [LARGE SCALE GENOMIC DNA]</scope>
    <source>
        <strain evidence="4 5">4-36</strain>
    </source>
</reference>
<feature type="chain" id="PRO_5040756299" evidence="2">
    <location>
        <begin position="32"/>
        <end position="214"/>
    </location>
</feature>
<dbReference type="Pfam" id="PF14016">
    <property type="entry name" value="DUF4232"/>
    <property type="match status" value="1"/>
</dbReference>
<dbReference type="Proteomes" id="UP001239397">
    <property type="component" value="Chromosome"/>
</dbReference>
<accession>A0A9Y2JL72</accession>
<evidence type="ECO:0000313" key="5">
    <source>
        <dbReference type="Proteomes" id="UP001239397"/>
    </source>
</evidence>
<evidence type="ECO:0000256" key="1">
    <source>
        <dbReference type="SAM" id="MobiDB-lite"/>
    </source>
</evidence>
<evidence type="ECO:0000313" key="4">
    <source>
        <dbReference type="EMBL" id="WIY00523.1"/>
    </source>
</evidence>
<dbReference type="RefSeq" id="WP_285996989.1">
    <property type="nucleotide sequence ID" value="NZ_CP127295.1"/>
</dbReference>
<organism evidence="4 5">
    <name type="scientific">Amycolatopsis mongoliensis</name>
    <dbReference type="NCBI Taxonomy" id="715475"/>
    <lineage>
        <taxon>Bacteria</taxon>
        <taxon>Bacillati</taxon>
        <taxon>Actinomycetota</taxon>
        <taxon>Actinomycetes</taxon>
        <taxon>Pseudonocardiales</taxon>
        <taxon>Pseudonocardiaceae</taxon>
        <taxon>Amycolatopsis</taxon>
    </lineage>
</organism>
<keyword evidence="2" id="KW-0732">Signal</keyword>
<dbReference type="EMBL" id="CP127295">
    <property type="protein sequence ID" value="WIY00523.1"/>
    <property type="molecule type" value="Genomic_DNA"/>
</dbReference>
<gene>
    <name evidence="4" type="ORF">QRX60_41770</name>
</gene>
<dbReference type="AlphaFoldDB" id="A0A9Y2JL72"/>
<name>A0A9Y2JL72_9PSEU</name>
<sequence>MRKPGSDTLPAVLAAGVLLLVAACGSGGDTAAPSPTPVSTPTSAPASTTPSAPASTPPSRTTTSATAVPVKLCTTTALKISLGQGDSAAGHFYVPVVFTNTGGPCRITGYPGVSYYAGGDHHQVGDAAARDAGPTPVLVLQRGQAASAWVNQVNVDVYDAAECAPAPVTGLRVYPPGNTVPVLLPEPGARACTKHMPDQRPLSVRAVQGGTDNP</sequence>
<evidence type="ECO:0000259" key="3">
    <source>
        <dbReference type="Pfam" id="PF14016"/>
    </source>
</evidence>
<protein>
    <submittedName>
        <fullName evidence="4">DUF4232 domain-containing protein</fullName>
    </submittedName>
</protein>
<keyword evidence="5" id="KW-1185">Reference proteome</keyword>